<dbReference type="InterPro" id="IPR036388">
    <property type="entry name" value="WH-like_DNA-bd_sf"/>
</dbReference>
<evidence type="ECO:0000313" key="6">
    <source>
        <dbReference type="Proteomes" id="UP001589707"/>
    </source>
</evidence>
<dbReference type="PANTHER" id="PTHR43537:SF5">
    <property type="entry name" value="UXU OPERON TRANSCRIPTIONAL REGULATOR"/>
    <property type="match status" value="1"/>
</dbReference>
<evidence type="ECO:0000256" key="1">
    <source>
        <dbReference type="ARBA" id="ARBA00023015"/>
    </source>
</evidence>
<feature type="domain" description="HTH gntR-type" evidence="4">
    <location>
        <begin position="10"/>
        <end position="77"/>
    </location>
</feature>
<dbReference type="PANTHER" id="PTHR43537">
    <property type="entry name" value="TRANSCRIPTIONAL REGULATOR, GNTR FAMILY"/>
    <property type="match status" value="1"/>
</dbReference>
<dbReference type="EMBL" id="JBHMAU010000114">
    <property type="protein sequence ID" value="MFB9777476.1"/>
    <property type="molecule type" value="Genomic_DNA"/>
</dbReference>
<evidence type="ECO:0000313" key="5">
    <source>
        <dbReference type="EMBL" id="MFB9777476.1"/>
    </source>
</evidence>
<keyword evidence="2" id="KW-0238">DNA-binding</keyword>
<dbReference type="InterPro" id="IPR011711">
    <property type="entry name" value="GntR_C"/>
</dbReference>
<reference evidence="5 6" key="1">
    <citation type="submission" date="2024-09" db="EMBL/GenBank/DDBJ databases">
        <authorList>
            <person name="Sun Q."/>
            <person name="Mori K."/>
        </authorList>
    </citation>
    <scope>NUCLEOTIDE SEQUENCE [LARGE SCALE GENOMIC DNA]</scope>
    <source>
        <strain evidence="5 6">JCM 11683</strain>
    </source>
</reference>
<dbReference type="InterPro" id="IPR000524">
    <property type="entry name" value="Tscrpt_reg_HTH_GntR"/>
</dbReference>
<accession>A0ABV5X4T3</accession>
<dbReference type="SMART" id="SM00345">
    <property type="entry name" value="HTH_GNTR"/>
    <property type="match status" value="1"/>
</dbReference>
<dbReference type="SUPFAM" id="SSF48008">
    <property type="entry name" value="GntR ligand-binding domain-like"/>
    <property type="match status" value="1"/>
</dbReference>
<dbReference type="Proteomes" id="UP001589707">
    <property type="component" value="Unassembled WGS sequence"/>
</dbReference>
<dbReference type="SUPFAM" id="SSF46785">
    <property type="entry name" value="Winged helix' DNA-binding domain"/>
    <property type="match status" value="1"/>
</dbReference>
<keyword evidence="6" id="KW-1185">Reference proteome</keyword>
<keyword evidence="3" id="KW-0804">Transcription</keyword>
<keyword evidence="1" id="KW-0805">Transcription regulation</keyword>
<dbReference type="SMART" id="SM00895">
    <property type="entry name" value="FCD"/>
    <property type="match status" value="1"/>
</dbReference>
<proteinExistence type="predicted"/>
<protein>
    <submittedName>
        <fullName evidence="5">GntR family transcriptional regulator</fullName>
    </submittedName>
</protein>
<dbReference type="Pfam" id="PF07729">
    <property type="entry name" value="FCD"/>
    <property type="match status" value="1"/>
</dbReference>
<dbReference type="InterPro" id="IPR008920">
    <property type="entry name" value="TF_FadR/GntR_C"/>
</dbReference>
<gene>
    <name evidence="5" type="ORF">ACFFN1_13925</name>
</gene>
<sequence>MSFRTSRRYGSRSATIAADLGEHIVAGRLKPGTILRVDTLASEYEVSPIPVREALHTLVAEGLVTKAGGSGYTVAQLSAADISDVFLVAAFVAGELAARAAVELSDEDLAELRAIHHETMALIHRNDLARLDEKSRAFHSLVNSASESPKLRWLARITTRYIPRSLFPEIPGWTELTAQGQTNILEALESREPEAARIAAAGVLTRAGEALSADVAARSVEA</sequence>
<dbReference type="Pfam" id="PF00392">
    <property type="entry name" value="GntR"/>
    <property type="match status" value="1"/>
</dbReference>
<comment type="caution">
    <text evidence="5">The sequence shown here is derived from an EMBL/GenBank/DDBJ whole genome shotgun (WGS) entry which is preliminary data.</text>
</comment>
<evidence type="ECO:0000259" key="4">
    <source>
        <dbReference type="PROSITE" id="PS50949"/>
    </source>
</evidence>
<name>A0ABV5X4T3_9MICO</name>
<dbReference type="CDD" id="cd07377">
    <property type="entry name" value="WHTH_GntR"/>
    <property type="match status" value="1"/>
</dbReference>
<dbReference type="RefSeq" id="WP_376841440.1">
    <property type="nucleotide sequence ID" value="NZ_JBHMAU010000114.1"/>
</dbReference>
<dbReference type="PROSITE" id="PS50949">
    <property type="entry name" value="HTH_GNTR"/>
    <property type="match status" value="1"/>
</dbReference>
<organism evidence="5 6">
    <name type="scientific">Brevibacterium otitidis</name>
    <dbReference type="NCBI Taxonomy" id="53364"/>
    <lineage>
        <taxon>Bacteria</taxon>
        <taxon>Bacillati</taxon>
        <taxon>Actinomycetota</taxon>
        <taxon>Actinomycetes</taxon>
        <taxon>Micrococcales</taxon>
        <taxon>Brevibacteriaceae</taxon>
        <taxon>Brevibacterium</taxon>
    </lineage>
</organism>
<dbReference type="Gene3D" id="1.10.10.10">
    <property type="entry name" value="Winged helix-like DNA-binding domain superfamily/Winged helix DNA-binding domain"/>
    <property type="match status" value="1"/>
</dbReference>
<dbReference type="InterPro" id="IPR036390">
    <property type="entry name" value="WH_DNA-bd_sf"/>
</dbReference>
<dbReference type="Gene3D" id="1.20.120.530">
    <property type="entry name" value="GntR ligand-binding domain-like"/>
    <property type="match status" value="1"/>
</dbReference>
<evidence type="ECO:0000256" key="2">
    <source>
        <dbReference type="ARBA" id="ARBA00023125"/>
    </source>
</evidence>
<evidence type="ECO:0000256" key="3">
    <source>
        <dbReference type="ARBA" id="ARBA00023163"/>
    </source>
</evidence>